<protein>
    <submittedName>
        <fullName evidence="12">Bet1 protein B</fullName>
    </submittedName>
</protein>
<keyword evidence="7 10" id="KW-0472">Membrane</keyword>
<dbReference type="EMBL" id="JH992967">
    <property type="protein sequence ID" value="EKX54399.1"/>
    <property type="molecule type" value="Genomic_DNA"/>
</dbReference>
<feature type="compositionally biased region" description="Low complexity" evidence="9">
    <location>
        <begin position="1"/>
        <end position="21"/>
    </location>
</feature>
<dbReference type="PaxDb" id="55529-EKX54399"/>
<keyword evidence="6" id="KW-0333">Golgi apparatus</keyword>
<dbReference type="HOGENOM" id="CLU_086133_2_0_1"/>
<keyword evidence="14" id="KW-1185">Reference proteome</keyword>
<name>L1K1G5_GUITC</name>
<dbReference type="RefSeq" id="XP_005841379.1">
    <property type="nucleotide sequence ID" value="XM_005841322.1"/>
</dbReference>
<evidence type="ECO:0000256" key="7">
    <source>
        <dbReference type="ARBA" id="ARBA00023136"/>
    </source>
</evidence>
<evidence type="ECO:0000313" key="13">
    <source>
        <dbReference type="EnsemblProtists" id="EKX54399"/>
    </source>
</evidence>
<dbReference type="STRING" id="905079.L1K1G5"/>
<dbReference type="Gene3D" id="1.20.5.110">
    <property type="match status" value="1"/>
</dbReference>
<dbReference type="PANTHER" id="PTHR12791">
    <property type="entry name" value="GOLGI SNARE BET1-RELATED"/>
    <property type="match status" value="1"/>
</dbReference>
<accession>L1K1G5</accession>
<organism evidence="12">
    <name type="scientific">Guillardia theta (strain CCMP2712)</name>
    <name type="common">Cryptophyte</name>
    <dbReference type="NCBI Taxonomy" id="905079"/>
    <lineage>
        <taxon>Eukaryota</taxon>
        <taxon>Cryptophyceae</taxon>
        <taxon>Pyrenomonadales</taxon>
        <taxon>Geminigeraceae</taxon>
        <taxon>Guillardia</taxon>
    </lineage>
</organism>
<dbReference type="InterPro" id="IPR000727">
    <property type="entry name" value="T_SNARE_dom"/>
</dbReference>
<sequence>MYNRSSSSRGNSGAAAASTSADQLESQNEMMLGNLHSRISNLKNITIAIGDEVREQNKALEFMQNGMMSTDNLIGSTLNKMQTMYKSHGSMSIVYLSIFCLVVFFAVYSLMKMGF</sequence>
<evidence type="ECO:0000256" key="10">
    <source>
        <dbReference type="SAM" id="Phobius"/>
    </source>
</evidence>
<dbReference type="GeneID" id="17311145"/>
<dbReference type="EnsemblProtists" id="EKX54399">
    <property type="protein sequence ID" value="EKX54399"/>
    <property type="gene ID" value="GUITHDRAFT_149997"/>
</dbReference>
<keyword evidence="3 10" id="KW-0812">Transmembrane</keyword>
<evidence type="ECO:0000256" key="6">
    <source>
        <dbReference type="ARBA" id="ARBA00023034"/>
    </source>
</evidence>
<evidence type="ECO:0000259" key="11">
    <source>
        <dbReference type="PROSITE" id="PS50192"/>
    </source>
</evidence>
<evidence type="ECO:0000256" key="9">
    <source>
        <dbReference type="SAM" id="MobiDB-lite"/>
    </source>
</evidence>
<comment type="subcellular location">
    <subcellularLocation>
        <location evidence="8">Endomembrane system</location>
        <topology evidence="8">Single-pass type IV membrane protein</topology>
    </subcellularLocation>
    <subcellularLocation>
        <location evidence="1">Golgi apparatus membrane</location>
    </subcellularLocation>
</comment>
<dbReference type="PROSITE" id="PS50192">
    <property type="entry name" value="T_SNARE"/>
    <property type="match status" value="1"/>
</dbReference>
<reference evidence="13" key="3">
    <citation type="submission" date="2015-06" db="UniProtKB">
        <authorList>
            <consortium name="EnsemblProtists"/>
        </authorList>
    </citation>
    <scope>IDENTIFICATION</scope>
</reference>
<evidence type="ECO:0000256" key="1">
    <source>
        <dbReference type="ARBA" id="ARBA00004394"/>
    </source>
</evidence>
<evidence type="ECO:0000313" key="14">
    <source>
        <dbReference type="Proteomes" id="UP000011087"/>
    </source>
</evidence>
<keyword evidence="4" id="KW-0653">Protein transport</keyword>
<evidence type="ECO:0000256" key="4">
    <source>
        <dbReference type="ARBA" id="ARBA00022927"/>
    </source>
</evidence>
<evidence type="ECO:0000256" key="2">
    <source>
        <dbReference type="ARBA" id="ARBA00022448"/>
    </source>
</evidence>
<dbReference type="eggNOG" id="KOG3385">
    <property type="taxonomic scope" value="Eukaryota"/>
</dbReference>
<proteinExistence type="predicted"/>
<dbReference type="OrthoDB" id="261831at2759"/>
<dbReference type="GO" id="GO:0015031">
    <property type="term" value="P:protein transport"/>
    <property type="evidence" value="ECO:0007669"/>
    <property type="project" value="UniProtKB-KW"/>
</dbReference>
<reference evidence="14" key="2">
    <citation type="submission" date="2012-11" db="EMBL/GenBank/DDBJ databases">
        <authorList>
            <person name="Kuo A."/>
            <person name="Curtis B.A."/>
            <person name="Tanifuji G."/>
            <person name="Burki F."/>
            <person name="Gruber A."/>
            <person name="Irimia M."/>
            <person name="Maruyama S."/>
            <person name="Arias M.C."/>
            <person name="Ball S.G."/>
            <person name="Gile G.H."/>
            <person name="Hirakawa Y."/>
            <person name="Hopkins J.F."/>
            <person name="Rensing S.A."/>
            <person name="Schmutz J."/>
            <person name="Symeonidi A."/>
            <person name="Elias M."/>
            <person name="Eveleigh R.J."/>
            <person name="Herman E.K."/>
            <person name="Klute M.J."/>
            <person name="Nakayama T."/>
            <person name="Obornik M."/>
            <person name="Reyes-Prieto A."/>
            <person name="Armbrust E.V."/>
            <person name="Aves S.J."/>
            <person name="Beiko R.G."/>
            <person name="Coutinho P."/>
            <person name="Dacks J.B."/>
            <person name="Durnford D.G."/>
            <person name="Fast N.M."/>
            <person name="Green B.R."/>
            <person name="Grisdale C."/>
            <person name="Hempe F."/>
            <person name="Henrissat B."/>
            <person name="Hoppner M.P."/>
            <person name="Ishida K.-I."/>
            <person name="Kim E."/>
            <person name="Koreny L."/>
            <person name="Kroth P.G."/>
            <person name="Liu Y."/>
            <person name="Malik S.-B."/>
            <person name="Maier U.G."/>
            <person name="McRose D."/>
            <person name="Mock T."/>
            <person name="Neilson J.A."/>
            <person name="Onodera N.T."/>
            <person name="Poole A.M."/>
            <person name="Pritham E.J."/>
            <person name="Richards T.A."/>
            <person name="Rocap G."/>
            <person name="Roy S.W."/>
            <person name="Sarai C."/>
            <person name="Schaack S."/>
            <person name="Shirato S."/>
            <person name="Slamovits C.H."/>
            <person name="Spencer D.F."/>
            <person name="Suzuki S."/>
            <person name="Worden A.Z."/>
            <person name="Zauner S."/>
            <person name="Barry K."/>
            <person name="Bell C."/>
            <person name="Bharti A.K."/>
            <person name="Crow J.A."/>
            <person name="Grimwood J."/>
            <person name="Kramer R."/>
            <person name="Lindquist E."/>
            <person name="Lucas S."/>
            <person name="Salamov A."/>
            <person name="McFadden G.I."/>
            <person name="Lane C.E."/>
            <person name="Keeling P.J."/>
            <person name="Gray M.W."/>
            <person name="Grigoriev I.V."/>
            <person name="Archibald J.M."/>
        </authorList>
    </citation>
    <scope>NUCLEOTIDE SEQUENCE</scope>
    <source>
        <strain evidence="14">CCMP2712</strain>
    </source>
</reference>
<dbReference type="GO" id="GO:0000139">
    <property type="term" value="C:Golgi membrane"/>
    <property type="evidence" value="ECO:0007669"/>
    <property type="project" value="UniProtKB-SubCell"/>
</dbReference>
<evidence type="ECO:0000256" key="3">
    <source>
        <dbReference type="ARBA" id="ARBA00022692"/>
    </source>
</evidence>
<keyword evidence="5 10" id="KW-1133">Transmembrane helix</keyword>
<dbReference type="Proteomes" id="UP000011087">
    <property type="component" value="Unassembled WGS sequence"/>
</dbReference>
<dbReference type="CDD" id="cd15853">
    <property type="entry name" value="SNARE_Bet1"/>
    <property type="match status" value="1"/>
</dbReference>
<dbReference type="OMA" id="ISIEMRS"/>
<dbReference type="SUPFAM" id="SSF58038">
    <property type="entry name" value="SNARE fusion complex"/>
    <property type="match status" value="1"/>
</dbReference>
<keyword evidence="2" id="KW-0813">Transport</keyword>
<evidence type="ECO:0000313" key="12">
    <source>
        <dbReference type="EMBL" id="EKX54399.1"/>
    </source>
</evidence>
<dbReference type="KEGG" id="gtt:GUITHDRAFT_149997"/>
<feature type="region of interest" description="Disordered" evidence="9">
    <location>
        <begin position="1"/>
        <end position="22"/>
    </location>
</feature>
<reference evidence="12 14" key="1">
    <citation type="journal article" date="2012" name="Nature">
        <title>Algal genomes reveal evolutionary mosaicism and the fate of nucleomorphs.</title>
        <authorList>
            <consortium name="DOE Joint Genome Institute"/>
            <person name="Curtis B.A."/>
            <person name="Tanifuji G."/>
            <person name="Burki F."/>
            <person name="Gruber A."/>
            <person name="Irimia M."/>
            <person name="Maruyama S."/>
            <person name="Arias M.C."/>
            <person name="Ball S.G."/>
            <person name="Gile G.H."/>
            <person name="Hirakawa Y."/>
            <person name="Hopkins J.F."/>
            <person name="Kuo A."/>
            <person name="Rensing S.A."/>
            <person name="Schmutz J."/>
            <person name="Symeonidi A."/>
            <person name="Elias M."/>
            <person name="Eveleigh R.J."/>
            <person name="Herman E.K."/>
            <person name="Klute M.J."/>
            <person name="Nakayama T."/>
            <person name="Obornik M."/>
            <person name="Reyes-Prieto A."/>
            <person name="Armbrust E.V."/>
            <person name="Aves S.J."/>
            <person name="Beiko R.G."/>
            <person name="Coutinho P."/>
            <person name="Dacks J.B."/>
            <person name="Durnford D.G."/>
            <person name="Fast N.M."/>
            <person name="Green B.R."/>
            <person name="Grisdale C.J."/>
            <person name="Hempel F."/>
            <person name="Henrissat B."/>
            <person name="Hoppner M.P."/>
            <person name="Ishida K."/>
            <person name="Kim E."/>
            <person name="Koreny L."/>
            <person name="Kroth P.G."/>
            <person name="Liu Y."/>
            <person name="Malik S.B."/>
            <person name="Maier U.G."/>
            <person name="McRose D."/>
            <person name="Mock T."/>
            <person name="Neilson J.A."/>
            <person name="Onodera N.T."/>
            <person name="Poole A.M."/>
            <person name="Pritham E.J."/>
            <person name="Richards T.A."/>
            <person name="Rocap G."/>
            <person name="Roy S.W."/>
            <person name="Sarai C."/>
            <person name="Schaack S."/>
            <person name="Shirato S."/>
            <person name="Slamovits C.H."/>
            <person name="Spencer D.F."/>
            <person name="Suzuki S."/>
            <person name="Worden A.Z."/>
            <person name="Zauner S."/>
            <person name="Barry K."/>
            <person name="Bell C."/>
            <person name="Bharti A.K."/>
            <person name="Crow J.A."/>
            <person name="Grimwood J."/>
            <person name="Kramer R."/>
            <person name="Lindquist E."/>
            <person name="Lucas S."/>
            <person name="Salamov A."/>
            <person name="McFadden G.I."/>
            <person name="Lane C.E."/>
            <person name="Keeling P.J."/>
            <person name="Gray M.W."/>
            <person name="Grigoriev I.V."/>
            <person name="Archibald J.M."/>
        </authorList>
    </citation>
    <scope>NUCLEOTIDE SEQUENCE</scope>
    <source>
        <strain evidence="12 14">CCMP2712</strain>
    </source>
</reference>
<feature type="transmembrane region" description="Helical" evidence="10">
    <location>
        <begin position="93"/>
        <end position="111"/>
    </location>
</feature>
<evidence type="ECO:0000256" key="8">
    <source>
        <dbReference type="ARBA" id="ARBA00046280"/>
    </source>
</evidence>
<gene>
    <name evidence="12" type="primary">BET1B</name>
    <name evidence="12" type="ORF">GUITHDRAFT_149997</name>
</gene>
<dbReference type="InterPro" id="IPR039899">
    <property type="entry name" value="BET1_SNARE"/>
</dbReference>
<evidence type="ECO:0000256" key="5">
    <source>
        <dbReference type="ARBA" id="ARBA00022989"/>
    </source>
</evidence>
<dbReference type="AlphaFoldDB" id="L1K1G5"/>
<feature type="domain" description="T-SNARE coiled-coil homology" evidence="11">
    <location>
        <begin position="22"/>
        <end position="84"/>
    </location>
</feature>
<dbReference type="SMART" id="SM00397">
    <property type="entry name" value="t_SNARE"/>
    <property type="match status" value="1"/>
</dbReference>